<name>A0A6L7HYE7_9GAMM</name>
<dbReference type="Pfam" id="PF05137">
    <property type="entry name" value="PilN"/>
    <property type="match status" value="1"/>
</dbReference>
<dbReference type="EMBL" id="WRPA01000009">
    <property type="protein sequence ID" value="MXR69295.1"/>
    <property type="molecule type" value="Genomic_DNA"/>
</dbReference>
<keyword evidence="1" id="KW-0472">Membrane</keyword>
<protein>
    <submittedName>
        <fullName evidence="2">Fimbrial assembly protein</fullName>
    </submittedName>
</protein>
<reference evidence="2 3" key="1">
    <citation type="submission" date="2019-12" db="EMBL/GenBank/DDBJ databases">
        <title>Shewanella insulae sp. nov., isolated from a tidal flat.</title>
        <authorList>
            <person name="Yoon J.-H."/>
        </authorList>
    </citation>
    <scope>NUCLEOTIDE SEQUENCE [LARGE SCALE GENOMIC DNA]</scope>
    <source>
        <strain evidence="2 3">JBTF-M18</strain>
    </source>
</reference>
<proteinExistence type="predicted"/>
<comment type="caution">
    <text evidence="2">The sequence shown here is derived from an EMBL/GenBank/DDBJ whole genome shotgun (WGS) entry which is preliminary data.</text>
</comment>
<keyword evidence="3" id="KW-1185">Reference proteome</keyword>
<dbReference type="InterPro" id="IPR007813">
    <property type="entry name" value="PilN"/>
</dbReference>
<organism evidence="2 3">
    <name type="scientific">Shewanella insulae</name>
    <dbReference type="NCBI Taxonomy" id="2681496"/>
    <lineage>
        <taxon>Bacteria</taxon>
        <taxon>Pseudomonadati</taxon>
        <taxon>Pseudomonadota</taxon>
        <taxon>Gammaproteobacteria</taxon>
        <taxon>Alteromonadales</taxon>
        <taxon>Shewanellaceae</taxon>
        <taxon>Shewanella</taxon>
    </lineage>
</organism>
<evidence type="ECO:0000256" key="1">
    <source>
        <dbReference type="SAM" id="Phobius"/>
    </source>
</evidence>
<gene>
    <name evidence="2" type="ORF">GNT65_11485</name>
</gene>
<keyword evidence="1" id="KW-0812">Transmembrane</keyword>
<keyword evidence="1" id="KW-1133">Transmembrane helix</keyword>
<dbReference type="Proteomes" id="UP000474778">
    <property type="component" value="Unassembled WGS sequence"/>
</dbReference>
<sequence>MNPKLRVNLYTASLLPPRLRLSFMRLLQLGFGLLVFLLAANLLAYLHLGSLETDKHQLLSDKAAFDQEKAQLEQAIAKRSASQALVQQVDLLSQQVELKRLLLGELSHVETLTSKGYSPLLTGLARVTDDQLWLSRIQVQEDQFVFEGYSAAPNAVPLWLARLQGVEPLKGQAFSTLTMNRGDKQPLGFVLRSKRDEEQAK</sequence>
<accession>A0A6L7HYE7</accession>
<feature type="transmembrane region" description="Helical" evidence="1">
    <location>
        <begin position="26"/>
        <end position="48"/>
    </location>
</feature>
<evidence type="ECO:0000313" key="2">
    <source>
        <dbReference type="EMBL" id="MXR69295.1"/>
    </source>
</evidence>
<evidence type="ECO:0000313" key="3">
    <source>
        <dbReference type="Proteomes" id="UP000474778"/>
    </source>
</evidence>
<dbReference type="AlphaFoldDB" id="A0A6L7HYE7"/>
<dbReference type="RefSeq" id="WP_160796319.1">
    <property type="nucleotide sequence ID" value="NZ_WRPA01000009.1"/>
</dbReference>